<dbReference type="InterPro" id="IPR011604">
    <property type="entry name" value="PDDEXK-like_dom_sf"/>
</dbReference>
<evidence type="ECO:0000313" key="2">
    <source>
        <dbReference type="EMBL" id="PIV10034.1"/>
    </source>
</evidence>
<dbReference type="Pfam" id="PF12705">
    <property type="entry name" value="PDDEXK_1"/>
    <property type="match status" value="1"/>
</dbReference>
<dbReference type="Gene3D" id="3.90.320.10">
    <property type="match status" value="1"/>
</dbReference>
<dbReference type="SUPFAM" id="SSF52980">
    <property type="entry name" value="Restriction endonuclease-like"/>
    <property type="match status" value="1"/>
</dbReference>
<feature type="domain" description="PD-(D/E)XK endonuclease-like" evidence="1">
    <location>
        <begin position="2"/>
        <end position="243"/>
    </location>
</feature>
<name>A0A2M7BTZ1_9BACT</name>
<accession>A0A2M7BTZ1</accession>
<dbReference type="InterPro" id="IPR011335">
    <property type="entry name" value="Restrct_endonuc-II-like"/>
</dbReference>
<reference evidence="3" key="1">
    <citation type="submission" date="2017-09" db="EMBL/GenBank/DDBJ databases">
        <title>Depth-based differentiation of microbial function through sediment-hosted aquifers and enrichment of novel symbionts in the deep terrestrial subsurface.</title>
        <authorList>
            <person name="Probst A.J."/>
            <person name="Ladd B."/>
            <person name="Jarett J.K."/>
            <person name="Geller-Mcgrath D.E."/>
            <person name="Sieber C.M.K."/>
            <person name="Emerson J.B."/>
            <person name="Anantharaman K."/>
            <person name="Thomas B.C."/>
            <person name="Malmstrom R."/>
            <person name="Stieglmeier M."/>
            <person name="Klingl A."/>
            <person name="Woyke T."/>
            <person name="Ryan C.M."/>
            <person name="Banfield J.F."/>
        </authorList>
    </citation>
    <scope>NUCLEOTIDE SEQUENCE [LARGE SCALE GENOMIC DNA]</scope>
</reference>
<dbReference type="Proteomes" id="UP000229894">
    <property type="component" value="Unassembled WGS sequence"/>
</dbReference>
<evidence type="ECO:0000259" key="1">
    <source>
        <dbReference type="Pfam" id="PF12705"/>
    </source>
</evidence>
<evidence type="ECO:0000313" key="3">
    <source>
        <dbReference type="Proteomes" id="UP000229894"/>
    </source>
</evidence>
<organism evidence="2 3">
    <name type="scientific">Candidatus Portnoybacteria bacterium CG03_land_8_20_14_0_80_41_10</name>
    <dbReference type="NCBI Taxonomy" id="1974808"/>
    <lineage>
        <taxon>Bacteria</taxon>
        <taxon>Candidatus Portnoyibacteriota</taxon>
    </lineage>
</organism>
<sequence>MRISYSALDTFSTCPAKYRYQYIDRISVPKSKDLVFGALIHECLHMFHEPTRPRPASEDELLKYFSEKWDASVYRNDQEESFAFHRGIDLLKKYYLQNQEADFDIVDLETSFEVPLLENKEIHQITGRIDRIDKLPDGAFELIDYKTSKKMPPQENVDKNLQLSIYYLGIVNRWPSLQKENRPVKLSLYYLIHGEKLSTFRTNQQVQEIKEGAISSINQIKESDFQPRANPLCPWCQYQPWCPLYKHKFIQEQSPAPDDQKIKEVIDEYFQIKDKQSRDNQRLGELKGMLNQYFDQKGLERVFGQNGYITRLSQKRFSYNFNKVREILEPIGKWNEILTIDSAKLKKVVDSLPYQTQKQIDQAKTLEREFKVISVSKKSTNSSKGVL</sequence>
<gene>
    <name evidence="2" type="ORF">COS49_02720</name>
</gene>
<dbReference type="InterPro" id="IPR038726">
    <property type="entry name" value="PDDEXK_AddAB-type"/>
</dbReference>
<dbReference type="EMBL" id="PEUX01000062">
    <property type="protein sequence ID" value="PIV10034.1"/>
    <property type="molecule type" value="Genomic_DNA"/>
</dbReference>
<dbReference type="AlphaFoldDB" id="A0A2M7BTZ1"/>
<comment type="caution">
    <text evidence="2">The sequence shown here is derived from an EMBL/GenBank/DDBJ whole genome shotgun (WGS) entry which is preliminary data.</text>
</comment>
<protein>
    <recommendedName>
        <fullName evidence="1">PD-(D/E)XK endonuclease-like domain-containing protein</fullName>
    </recommendedName>
</protein>
<proteinExistence type="predicted"/>